<dbReference type="Proteomes" id="UP000053558">
    <property type="component" value="Unassembled WGS sequence"/>
</dbReference>
<sequence length="100" mass="10975">MQIIRRRRRWLDSPVTELSKAPQIADDGDYPLSTSADSTSRIQSCPSAQASASIRDETDPFGSIARLSRLSSGNVSIIETSVGKRATRLHSRLAPKRNAH</sequence>
<feature type="region of interest" description="Disordered" evidence="1">
    <location>
        <begin position="15"/>
        <end position="56"/>
    </location>
</feature>
<keyword evidence="3" id="KW-1185">Reference proteome</keyword>
<accession>A0A5M3N258</accession>
<organism evidence="2 3">
    <name type="scientific">Coniophora puteana (strain RWD-64-598)</name>
    <name type="common">Brown rot fungus</name>
    <dbReference type="NCBI Taxonomy" id="741705"/>
    <lineage>
        <taxon>Eukaryota</taxon>
        <taxon>Fungi</taxon>
        <taxon>Dikarya</taxon>
        <taxon>Basidiomycota</taxon>
        <taxon>Agaricomycotina</taxon>
        <taxon>Agaricomycetes</taxon>
        <taxon>Agaricomycetidae</taxon>
        <taxon>Boletales</taxon>
        <taxon>Coniophorineae</taxon>
        <taxon>Coniophoraceae</taxon>
        <taxon>Coniophora</taxon>
    </lineage>
</organism>
<protein>
    <submittedName>
        <fullName evidence="2">Uncharacterized protein</fullName>
    </submittedName>
</protein>
<dbReference type="GeneID" id="19210020"/>
<dbReference type="KEGG" id="cput:CONPUDRAFT_80057"/>
<dbReference type="RefSeq" id="XP_007764315.1">
    <property type="nucleotide sequence ID" value="XM_007766125.1"/>
</dbReference>
<evidence type="ECO:0000256" key="1">
    <source>
        <dbReference type="SAM" id="MobiDB-lite"/>
    </source>
</evidence>
<evidence type="ECO:0000313" key="3">
    <source>
        <dbReference type="Proteomes" id="UP000053558"/>
    </source>
</evidence>
<dbReference type="EMBL" id="JH711574">
    <property type="protein sequence ID" value="EIW85472.1"/>
    <property type="molecule type" value="Genomic_DNA"/>
</dbReference>
<proteinExistence type="predicted"/>
<reference evidence="3" key="1">
    <citation type="journal article" date="2012" name="Science">
        <title>The Paleozoic origin of enzymatic lignin decomposition reconstructed from 31 fungal genomes.</title>
        <authorList>
            <person name="Floudas D."/>
            <person name="Binder M."/>
            <person name="Riley R."/>
            <person name="Barry K."/>
            <person name="Blanchette R.A."/>
            <person name="Henrissat B."/>
            <person name="Martinez A.T."/>
            <person name="Otillar R."/>
            <person name="Spatafora J.W."/>
            <person name="Yadav J.S."/>
            <person name="Aerts A."/>
            <person name="Benoit I."/>
            <person name="Boyd A."/>
            <person name="Carlson A."/>
            <person name="Copeland A."/>
            <person name="Coutinho P.M."/>
            <person name="de Vries R.P."/>
            <person name="Ferreira P."/>
            <person name="Findley K."/>
            <person name="Foster B."/>
            <person name="Gaskell J."/>
            <person name="Glotzer D."/>
            <person name="Gorecki P."/>
            <person name="Heitman J."/>
            <person name="Hesse C."/>
            <person name="Hori C."/>
            <person name="Igarashi K."/>
            <person name="Jurgens J.A."/>
            <person name="Kallen N."/>
            <person name="Kersten P."/>
            <person name="Kohler A."/>
            <person name="Kuees U."/>
            <person name="Kumar T.K.A."/>
            <person name="Kuo A."/>
            <person name="LaButti K."/>
            <person name="Larrondo L.F."/>
            <person name="Lindquist E."/>
            <person name="Ling A."/>
            <person name="Lombard V."/>
            <person name="Lucas S."/>
            <person name="Lundell T."/>
            <person name="Martin R."/>
            <person name="McLaughlin D.J."/>
            <person name="Morgenstern I."/>
            <person name="Morin E."/>
            <person name="Murat C."/>
            <person name="Nagy L.G."/>
            <person name="Nolan M."/>
            <person name="Ohm R.A."/>
            <person name="Patyshakuliyeva A."/>
            <person name="Rokas A."/>
            <person name="Ruiz-Duenas F.J."/>
            <person name="Sabat G."/>
            <person name="Salamov A."/>
            <person name="Samejima M."/>
            <person name="Schmutz J."/>
            <person name="Slot J.C."/>
            <person name="St John F."/>
            <person name="Stenlid J."/>
            <person name="Sun H."/>
            <person name="Sun S."/>
            <person name="Syed K."/>
            <person name="Tsang A."/>
            <person name="Wiebenga A."/>
            <person name="Young D."/>
            <person name="Pisabarro A."/>
            <person name="Eastwood D.C."/>
            <person name="Martin F."/>
            <person name="Cullen D."/>
            <person name="Grigoriev I.V."/>
            <person name="Hibbett D.S."/>
        </authorList>
    </citation>
    <scope>NUCLEOTIDE SEQUENCE [LARGE SCALE GENOMIC DNA]</scope>
    <source>
        <strain evidence="3">RWD-64-598 SS2</strain>
    </source>
</reference>
<dbReference type="AlphaFoldDB" id="A0A5M3N258"/>
<gene>
    <name evidence="2" type="ORF">CONPUDRAFT_80057</name>
</gene>
<feature type="compositionally biased region" description="Polar residues" evidence="1">
    <location>
        <begin position="32"/>
        <end position="52"/>
    </location>
</feature>
<evidence type="ECO:0000313" key="2">
    <source>
        <dbReference type="EMBL" id="EIW85472.1"/>
    </source>
</evidence>
<comment type="caution">
    <text evidence="2">The sequence shown here is derived from an EMBL/GenBank/DDBJ whole genome shotgun (WGS) entry which is preliminary data.</text>
</comment>
<name>A0A5M3N258_CONPW</name>